<proteinExistence type="predicted"/>
<dbReference type="EMBL" id="SLXT01000001">
    <property type="protein sequence ID" value="TCP68955.1"/>
    <property type="molecule type" value="Genomic_DNA"/>
</dbReference>
<evidence type="ECO:0000313" key="4">
    <source>
        <dbReference type="EMBL" id="TCP68955.1"/>
    </source>
</evidence>
<comment type="caution">
    <text evidence="4">The sequence shown here is derived from an EMBL/GenBank/DDBJ whole genome shotgun (WGS) entry which is preliminary data.</text>
</comment>
<dbReference type="PANTHER" id="PTHR34216">
    <property type="match status" value="1"/>
</dbReference>
<comment type="subcellular location">
    <subcellularLocation>
        <location evidence="1">Secreted</location>
    </subcellularLocation>
</comment>
<dbReference type="SUPFAM" id="SSF88713">
    <property type="entry name" value="Glycoside hydrolase/deacetylase"/>
    <property type="match status" value="1"/>
</dbReference>
<dbReference type="InterPro" id="IPR002509">
    <property type="entry name" value="NODB_dom"/>
</dbReference>
<evidence type="ECO:0000256" key="1">
    <source>
        <dbReference type="ARBA" id="ARBA00004613"/>
    </source>
</evidence>
<evidence type="ECO:0000313" key="5">
    <source>
        <dbReference type="Proteomes" id="UP000294813"/>
    </source>
</evidence>
<dbReference type="PANTHER" id="PTHR34216:SF3">
    <property type="entry name" value="POLY-BETA-1,6-N-ACETYL-D-GLUCOSAMINE N-DEACETYLASE"/>
    <property type="match status" value="1"/>
</dbReference>
<reference evidence="4 5" key="1">
    <citation type="submission" date="2019-03" db="EMBL/GenBank/DDBJ databases">
        <title>Genomic Encyclopedia of Type Strains, Phase IV (KMG-IV): sequencing the most valuable type-strain genomes for metagenomic binning, comparative biology and taxonomic classification.</title>
        <authorList>
            <person name="Goeker M."/>
        </authorList>
    </citation>
    <scope>NUCLEOTIDE SEQUENCE [LARGE SCALE GENOMIC DNA]</scope>
    <source>
        <strain evidence="4 5">DSM 11170</strain>
    </source>
</reference>
<feature type="domain" description="NodB homology" evidence="3">
    <location>
        <begin position="189"/>
        <end position="398"/>
    </location>
</feature>
<keyword evidence="2" id="KW-0732">Signal</keyword>
<dbReference type="GO" id="GO:0005975">
    <property type="term" value="P:carbohydrate metabolic process"/>
    <property type="evidence" value="ECO:0007669"/>
    <property type="project" value="InterPro"/>
</dbReference>
<dbReference type="GO" id="GO:0016810">
    <property type="term" value="F:hydrolase activity, acting on carbon-nitrogen (but not peptide) bonds"/>
    <property type="evidence" value="ECO:0007669"/>
    <property type="project" value="InterPro"/>
</dbReference>
<dbReference type="InterPro" id="IPR051398">
    <property type="entry name" value="Polysacch_Deacetylase"/>
</dbReference>
<dbReference type="PROSITE" id="PS51677">
    <property type="entry name" value="NODB"/>
    <property type="match status" value="1"/>
</dbReference>
<dbReference type="CDD" id="cd10970">
    <property type="entry name" value="CE4_DAC_u1_6s"/>
    <property type="match status" value="1"/>
</dbReference>
<dbReference type="InterPro" id="IPR011330">
    <property type="entry name" value="Glyco_hydro/deAcase_b/a-brl"/>
</dbReference>
<dbReference type="Pfam" id="PF01522">
    <property type="entry name" value="Polysacc_deac_1"/>
    <property type="match status" value="1"/>
</dbReference>
<accession>A0A4R2SCT4</accession>
<evidence type="ECO:0000259" key="3">
    <source>
        <dbReference type="PROSITE" id="PS51677"/>
    </source>
</evidence>
<name>A0A4R2SCT4_9FIRM</name>
<sequence>MQLAHELVRLQEENDRIEREIKAAVAMRGLAGRPLPLAGFEVGENRVAVLLGQAAYDPTNFSQGVRALQVTGNRIHIVINGSWDVSQADALAVDIYPHAAPSLLTSLVIKFFAGEGKRKGFSSGEIKARIRVDRQWQTVAVRKSDFLAFGGATVNDWAAIQGCEVTATGDARGLSLDDLRGVRYGTKRGKVIVRFDDGFQSVYAVALPYMARKGLVGFASVIVGNIGKIIEGRLHMTVEQIRALQSQGWDISSHTMSHPSLPNLDGNPALLEYEIGASYRWLRHHGFAQGAQFFVFPGHQVSAMSYQKARDYHTLAYGGADCIDTFPPLGRWTMHSTICENRTAAQIQALIDDCANHGGLLTITFHDLVPVVTRDDQVTIETFQAVIDHLVRADVDVITLTDLAQSSPLAAR</sequence>
<dbReference type="Proteomes" id="UP000294813">
    <property type="component" value="Unassembled WGS sequence"/>
</dbReference>
<evidence type="ECO:0000256" key="2">
    <source>
        <dbReference type="ARBA" id="ARBA00022729"/>
    </source>
</evidence>
<gene>
    <name evidence="4" type="ORF">EDD73_101121</name>
</gene>
<organism evidence="4 5">
    <name type="scientific">Heliophilum fasciatum</name>
    <dbReference type="NCBI Taxonomy" id="35700"/>
    <lineage>
        <taxon>Bacteria</taxon>
        <taxon>Bacillati</taxon>
        <taxon>Bacillota</taxon>
        <taxon>Clostridia</taxon>
        <taxon>Eubacteriales</taxon>
        <taxon>Heliobacteriaceae</taxon>
        <taxon>Heliophilum</taxon>
    </lineage>
</organism>
<keyword evidence="5" id="KW-1185">Reference proteome</keyword>
<dbReference type="GO" id="GO:0005576">
    <property type="term" value="C:extracellular region"/>
    <property type="evidence" value="ECO:0007669"/>
    <property type="project" value="UniProtKB-SubCell"/>
</dbReference>
<dbReference type="AlphaFoldDB" id="A0A4R2SCT4"/>
<dbReference type="Gene3D" id="3.20.20.370">
    <property type="entry name" value="Glycoside hydrolase/deacetylase"/>
    <property type="match status" value="1"/>
</dbReference>
<dbReference type="RefSeq" id="WP_165876227.1">
    <property type="nucleotide sequence ID" value="NZ_JAOQNU010000001.1"/>
</dbReference>
<protein>
    <submittedName>
        <fullName evidence="4">Peptidoglycan/xylan/chitin deacetylase (PgdA/CDA1 family)</fullName>
    </submittedName>
</protein>